<gene>
    <name evidence="2" type="ORF">RHOBADRAFT_41941</name>
</gene>
<dbReference type="Proteomes" id="UP000053890">
    <property type="component" value="Unassembled WGS sequence"/>
</dbReference>
<keyword evidence="3" id="KW-1185">Reference proteome</keyword>
<organism evidence="2 3">
    <name type="scientific">Rhodotorula graminis (strain WP1)</name>
    <dbReference type="NCBI Taxonomy" id="578459"/>
    <lineage>
        <taxon>Eukaryota</taxon>
        <taxon>Fungi</taxon>
        <taxon>Dikarya</taxon>
        <taxon>Basidiomycota</taxon>
        <taxon>Pucciniomycotina</taxon>
        <taxon>Microbotryomycetes</taxon>
        <taxon>Sporidiobolales</taxon>
        <taxon>Sporidiobolaceae</taxon>
        <taxon>Rhodotorula</taxon>
    </lineage>
</organism>
<reference evidence="2 3" key="1">
    <citation type="journal article" date="2015" name="Front. Microbiol.">
        <title>Genome sequence of the plant growth promoting endophytic yeast Rhodotorula graminis WP1.</title>
        <authorList>
            <person name="Firrincieli A."/>
            <person name="Otillar R."/>
            <person name="Salamov A."/>
            <person name="Schmutz J."/>
            <person name="Khan Z."/>
            <person name="Redman R.S."/>
            <person name="Fleck N.D."/>
            <person name="Lindquist E."/>
            <person name="Grigoriev I.V."/>
            <person name="Doty S.L."/>
        </authorList>
    </citation>
    <scope>NUCLEOTIDE SEQUENCE [LARGE SCALE GENOMIC DNA]</scope>
    <source>
        <strain evidence="2 3">WP1</strain>
    </source>
</reference>
<sequence>MDPRKQAHERAPPPERAELVELAAALVKHLDGDQEREWLNLVPGASTRWTTAVDVHIQSHHGGLDSTSPPVAIYDAGFLQTGKLFKASLPILVLPEPAHHTRLWAGPEEHEKRWSYHGHSNDSSASQWVIEDYRDKMDLRVVFHLRSQQAEHEHINGVEDSLPIYAPPTPPAYHPPRLPSRSPSPAPGQSPSSSSNMVSDADRRVHMQQIRAFLDWMDVGCKFRGQGWADQRVHIEYRRQGEGRSSTSSPKRDILELVVRLKGIWRHVELDNPPLSLESRKFYVFALPGADFPEGDGDKAASVLSCPLHEYEDASGHYPFASPDGSRLHDEWTFAPSTGRKLDSKRRLVATTWSVKSTCAHGTPLRVVFELDEPHEPRARSTGVQGVFKRLLRS</sequence>
<name>A0A194S844_RHOGW</name>
<dbReference type="GeneID" id="28974428"/>
<dbReference type="RefSeq" id="XP_018272783.1">
    <property type="nucleotide sequence ID" value="XM_018413980.1"/>
</dbReference>
<accession>A0A194S844</accession>
<feature type="compositionally biased region" description="Pro residues" evidence="1">
    <location>
        <begin position="165"/>
        <end position="188"/>
    </location>
</feature>
<protein>
    <submittedName>
        <fullName evidence="2">Uncharacterized protein</fullName>
    </submittedName>
</protein>
<evidence type="ECO:0000313" key="2">
    <source>
        <dbReference type="EMBL" id="KPV76734.1"/>
    </source>
</evidence>
<dbReference type="AlphaFoldDB" id="A0A194S844"/>
<proteinExistence type="predicted"/>
<dbReference type="OrthoDB" id="2525777at2759"/>
<dbReference type="EMBL" id="KQ474075">
    <property type="protein sequence ID" value="KPV76734.1"/>
    <property type="molecule type" value="Genomic_DNA"/>
</dbReference>
<evidence type="ECO:0000313" key="3">
    <source>
        <dbReference type="Proteomes" id="UP000053890"/>
    </source>
</evidence>
<evidence type="ECO:0000256" key="1">
    <source>
        <dbReference type="SAM" id="MobiDB-lite"/>
    </source>
</evidence>
<feature type="region of interest" description="Disordered" evidence="1">
    <location>
        <begin position="153"/>
        <end position="200"/>
    </location>
</feature>